<evidence type="ECO:0000313" key="4">
    <source>
        <dbReference type="Proteomes" id="UP001172673"/>
    </source>
</evidence>
<feature type="domain" description="Clr5" evidence="2">
    <location>
        <begin position="55"/>
        <end position="105"/>
    </location>
</feature>
<protein>
    <recommendedName>
        <fullName evidence="2">Clr5 domain-containing protein</fullName>
    </recommendedName>
</protein>
<comment type="caution">
    <text evidence="3">The sequence shown here is derived from an EMBL/GenBank/DDBJ whole genome shotgun (WGS) entry which is preliminary data.</text>
</comment>
<name>A0AA38X9N1_9EURO</name>
<dbReference type="EMBL" id="JAPDRK010000008">
    <property type="protein sequence ID" value="KAJ9609427.1"/>
    <property type="molecule type" value="Genomic_DNA"/>
</dbReference>
<dbReference type="PANTHER" id="PTHR38788">
    <property type="entry name" value="CLR5 DOMAIN-CONTAINING PROTEIN"/>
    <property type="match status" value="1"/>
</dbReference>
<evidence type="ECO:0000313" key="3">
    <source>
        <dbReference type="EMBL" id="KAJ9609427.1"/>
    </source>
</evidence>
<sequence length="537" mass="61988">MRDKSLVSAPLTPVTPDTPATPNAVADDLDFLSLNVDMAGRNLRDEGKAHYPRKEQDWDRVKDVICRLYQDEGMTLPELQRYLIKHRQLQGHQWKSRITKWQLSKNNNRHEVEAMLLTKQARKAILGKDTQFYVDGRRVDMAHVQKYAKRKKLDLSRVNEASSPIMRAMDSITWRTPSPEPGLLNDASRTPLQLFHSIANFVDGTLGEQHPLATQIWRNTPFNADKARAPFMSSIHNAQHFQDLRRYDIAFLFWRRAFRALEGVIHTWNRATITYLLRRMRVLEWKGNTDVLKVFRAHVNKYAVVAFSKQDPRFELTKALASTDTSSLNVANCVLDQLVFQGGSWQDLAFEERTFADALELEHDANLPVDEFVAGVEEADRRFGYHDSRTCRCVLDRTRVLSKRGFHDRAEIFAFGMVQRANGLPDPGARLCYRYYGFFWMAISQFELGRYVEAEANALMAYETNEEFARVGNTLVSATEYFWELLDLLKKIAEQSGDVGKQTVWRSRLQEVEDEVVAEDKIANPDFYTPKQERAPS</sequence>
<gene>
    <name evidence="3" type="ORF">H2200_005754</name>
</gene>
<proteinExistence type="predicted"/>
<evidence type="ECO:0000259" key="2">
    <source>
        <dbReference type="Pfam" id="PF14420"/>
    </source>
</evidence>
<dbReference type="InterPro" id="IPR025676">
    <property type="entry name" value="Clr5_dom"/>
</dbReference>
<dbReference type="Proteomes" id="UP001172673">
    <property type="component" value="Unassembled WGS sequence"/>
</dbReference>
<dbReference type="PANTHER" id="PTHR38788:SF3">
    <property type="entry name" value="CLR5 DOMAIN-CONTAINING PROTEIN"/>
    <property type="match status" value="1"/>
</dbReference>
<dbReference type="AlphaFoldDB" id="A0AA38X9N1"/>
<accession>A0AA38X9N1</accession>
<feature type="region of interest" description="Disordered" evidence="1">
    <location>
        <begin position="1"/>
        <end position="23"/>
    </location>
</feature>
<reference evidence="3" key="1">
    <citation type="submission" date="2022-10" db="EMBL/GenBank/DDBJ databases">
        <title>Culturing micro-colonial fungi from biological soil crusts in the Mojave desert and describing Neophaeococcomyces mojavensis, and introducing the new genera and species Taxawa tesnikishii.</title>
        <authorList>
            <person name="Kurbessoian T."/>
            <person name="Stajich J.E."/>
        </authorList>
    </citation>
    <scope>NUCLEOTIDE SEQUENCE</scope>
    <source>
        <strain evidence="3">TK_41</strain>
    </source>
</reference>
<organism evidence="3 4">
    <name type="scientific">Cladophialophora chaetospira</name>
    <dbReference type="NCBI Taxonomy" id="386627"/>
    <lineage>
        <taxon>Eukaryota</taxon>
        <taxon>Fungi</taxon>
        <taxon>Dikarya</taxon>
        <taxon>Ascomycota</taxon>
        <taxon>Pezizomycotina</taxon>
        <taxon>Eurotiomycetes</taxon>
        <taxon>Chaetothyriomycetidae</taxon>
        <taxon>Chaetothyriales</taxon>
        <taxon>Herpotrichiellaceae</taxon>
        <taxon>Cladophialophora</taxon>
    </lineage>
</organism>
<evidence type="ECO:0000256" key="1">
    <source>
        <dbReference type="SAM" id="MobiDB-lite"/>
    </source>
</evidence>
<dbReference type="Pfam" id="PF14420">
    <property type="entry name" value="Clr5"/>
    <property type="match status" value="1"/>
</dbReference>
<keyword evidence="4" id="KW-1185">Reference proteome</keyword>